<comment type="subcellular location">
    <subcellularLocation>
        <location evidence="1">Secreted</location>
    </subcellularLocation>
</comment>
<name>A0AB39ZQV1_DROSZ</name>
<dbReference type="PANTHER" id="PTHR39957:SF1">
    <property type="entry name" value="AT09846P1-RELATED"/>
    <property type="match status" value="1"/>
</dbReference>
<dbReference type="SMART" id="SM01318">
    <property type="entry name" value="SVWC"/>
    <property type="match status" value="1"/>
</dbReference>
<protein>
    <recommendedName>
        <fullName evidence="4">Single domain-containing protein</fullName>
    </recommendedName>
</protein>
<evidence type="ECO:0000256" key="3">
    <source>
        <dbReference type="SAM" id="SignalP"/>
    </source>
</evidence>
<keyword evidence="5" id="KW-1185">Reference proteome</keyword>
<dbReference type="Proteomes" id="UP001652628">
    <property type="component" value="Chromosome 2R"/>
</dbReference>
<gene>
    <name evidence="6" type="primary">LOC108018145</name>
</gene>
<evidence type="ECO:0000313" key="6">
    <source>
        <dbReference type="RefSeq" id="XP_016941098.3"/>
    </source>
</evidence>
<feature type="domain" description="Single" evidence="4">
    <location>
        <begin position="37"/>
        <end position="103"/>
    </location>
</feature>
<dbReference type="InterPro" id="IPR029277">
    <property type="entry name" value="SVWC_dom"/>
</dbReference>
<dbReference type="GO" id="GO:0005576">
    <property type="term" value="C:extracellular region"/>
    <property type="evidence" value="ECO:0007669"/>
    <property type="project" value="UniProtKB-SubCell"/>
</dbReference>
<evidence type="ECO:0000313" key="5">
    <source>
        <dbReference type="Proteomes" id="UP001652628"/>
    </source>
</evidence>
<dbReference type="Pfam" id="PF15430">
    <property type="entry name" value="SVWC"/>
    <property type="match status" value="1"/>
</dbReference>
<keyword evidence="2" id="KW-0964">Secreted</keyword>
<dbReference type="PANTHER" id="PTHR39957">
    <property type="entry name" value="AT09846P1-RELATED"/>
    <property type="match status" value="1"/>
</dbReference>
<dbReference type="GeneID" id="108018145"/>
<dbReference type="InterPro" id="IPR053308">
    <property type="entry name" value="Vago-like"/>
</dbReference>
<feature type="signal peptide" evidence="3">
    <location>
        <begin position="1"/>
        <end position="21"/>
    </location>
</feature>
<reference evidence="6" key="1">
    <citation type="submission" date="2025-08" db="UniProtKB">
        <authorList>
            <consortium name="RefSeq"/>
        </authorList>
    </citation>
    <scope>IDENTIFICATION</scope>
</reference>
<feature type="chain" id="PRO_5046764569" description="Single domain-containing protein" evidence="3">
    <location>
        <begin position="22"/>
        <end position="104"/>
    </location>
</feature>
<organism evidence="5 6">
    <name type="scientific">Drosophila suzukii</name>
    <name type="common">Spotted-wing drosophila fruit fly</name>
    <dbReference type="NCBI Taxonomy" id="28584"/>
    <lineage>
        <taxon>Eukaryota</taxon>
        <taxon>Metazoa</taxon>
        <taxon>Ecdysozoa</taxon>
        <taxon>Arthropoda</taxon>
        <taxon>Hexapoda</taxon>
        <taxon>Insecta</taxon>
        <taxon>Pterygota</taxon>
        <taxon>Neoptera</taxon>
        <taxon>Endopterygota</taxon>
        <taxon>Diptera</taxon>
        <taxon>Brachycera</taxon>
        <taxon>Muscomorpha</taxon>
        <taxon>Ephydroidea</taxon>
        <taxon>Drosophilidae</taxon>
        <taxon>Drosophila</taxon>
        <taxon>Sophophora</taxon>
    </lineage>
</organism>
<dbReference type="RefSeq" id="XP_016941098.3">
    <property type="nucleotide sequence ID" value="XM_017085609.4"/>
</dbReference>
<evidence type="ECO:0000256" key="2">
    <source>
        <dbReference type="ARBA" id="ARBA00022525"/>
    </source>
</evidence>
<accession>A0AB39ZQV1</accession>
<proteinExistence type="predicted"/>
<evidence type="ECO:0000256" key="1">
    <source>
        <dbReference type="ARBA" id="ARBA00004613"/>
    </source>
</evidence>
<dbReference type="AlphaFoldDB" id="A0AB39ZQV1"/>
<sequence>MRLVVVIFVVIAVLLVSKSQAAISRGVFKDPAHPGKCVIDGLVLEKGKSARNPKWCEQIFCEDNSMAQIHSCGAYGLPPGKKFGKYIAPNADYPACCDREIINE</sequence>
<keyword evidence="3" id="KW-0732">Signal</keyword>
<evidence type="ECO:0000259" key="4">
    <source>
        <dbReference type="SMART" id="SM01318"/>
    </source>
</evidence>